<organism evidence="3">
    <name type="scientific">Granulicella tundricola (strain ATCC BAA-1859 / DSM 23138 / MP5ACTX9)</name>
    <dbReference type="NCBI Taxonomy" id="1198114"/>
    <lineage>
        <taxon>Bacteria</taxon>
        <taxon>Pseudomonadati</taxon>
        <taxon>Acidobacteriota</taxon>
        <taxon>Terriglobia</taxon>
        <taxon>Terriglobales</taxon>
        <taxon>Acidobacteriaceae</taxon>
        <taxon>Granulicella</taxon>
    </lineage>
</organism>
<geneLocation type="plasmid" evidence="2 3">
    <name>pACIX903</name>
</geneLocation>
<feature type="transmembrane region" description="Helical" evidence="1">
    <location>
        <begin position="49"/>
        <end position="71"/>
    </location>
</feature>
<keyword evidence="1" id="KW-0472">Membrane</keyword>
<feature type="transmembrane region" description="Helical" evidence="1">
    <location>
        <begin position="7"/>
        <end position="29"/>
    </location>
</feature>
<reference evidence="3" key="1">
    <citation type="submission" date="2011-01" db="EMBL/GenBank/DDBJ databases">
        <title>Complete sequence of plasmid3 of Acidobacterium sp. MP5ACTX9.</title>
        <authorList>
            <consortium name="US DOE Joint Genome Institute"/>
            <person name="Lucas S."/>
            <person name="Copeland A."/>
            <person name="Lapidus A."/>
            <person name="Cheng J.-F."/>
            <person name="Goodwin L."/>
            <person name="Pitluck S."/>
            <person name="Teshima H."/>
            <person name="Detter J.C."/>
            <person name="Han C."/>
            <person name="Tapia R."/>
            <person name="Land M."/>
            <person name="Hauser L."/>
            <person name="Kyrpides N."/>
            <person name="Ivanova N."/>
            <person name="Ovchinnikova G."/>
            <person name="Pagani I."/>
            <person name="Rawat S.R."/>
            <person name="Mannisto M."/>
            <person name="Haggblom M.M."/>
            <person name="Woyke T."/>
        </authorList>
    </citation>
    <scope>NUCLEOTIDE SEQUENCE [LARGE SCALE GENOMIC DNA]</scope>
    <source>
        <strain evidence="3">MP5ACTX9</strain>
        <plasmid evidence="3">Plasmid pACIX903</plasmid>
    </source>
</reference>
<evidence type="ECO:0000313" key="2">
    <source>
        <dbReference type="EMBL" id="ADW71406.1"/>
    </source>
</evidence>
<protein>
    <submittedName>
        <fullName evidence="2">Uncharacterized protein</fullName>
    </submittedName>
</protein>
<name>E8X7H2_GRATM</name>
<keyword evidence="3" id="KW-1185">Reference proteome</keyword>
<keyword evidence="1" id="KW-1133">Transmembrane helix</keyword>
<keyword evidence="1" id="KW-0812">Transmembrane</keyword>
<dbReference type="EMBL" id="CP002483">
    <property type="protein sequence ID" value="ADW71406.1"/>
    <property type="molecule type" value="Genomic_DNA"/>
</dbReference>
<accession>E8X7H2</accession>
<keyword evidence="2" id="KW-0614">Plasmid</keyword>
<evidence type="ECO:0000313" key="3">
    <source>
        <dbReference type="Proteomes" id="UP000000343"/>
    </source>
</evidence>
<dbReference type="KEGG" id="acm:AciX9_4460"/>
<dbReference type="Proteomes" id="UP000000343">
    <property type="component" value="Plasmid pACIX903"/>
</dbReference>
<sequence length="79" mass="9325">MAKRKLFWVRISLLVLVTLFGLDALYWLLFFLWRSAADPAQNALWHSRIYLWSATGVTALFAWVALVFWILRDRKRTPG</sequence>
<gene>
    <name evidence="2" type="ordered locus">AciX9_4460</name>
</gene>
<dbReference type="HOGENOM" id="CLU_2601154_0_0_0"/>
<evidence type="ECO:0000256" key="1">
    <source>
        <dbReference type="SAM" id="Phobius"/>
    </source>
</evidence>
<dbReference type="AlphaFoldDB" id="E8X7H2"/>
<proteinExistence type="predicted"/>